<dbReference type="Gene3D" id="3.90.550.10">
    <property type="entry name" value="Spore Coat Polysaccharide Biosynthesis Protein SpsA, Chain A"/>
    <property type="match status" value="1"/>
</dbReference>
<accession>A0AA94JDU4</accession>
<evidence type="ECO:0000313" key="4">
    <source>
        <dbReference type="Proteomes" id="UP000286680"/>
    </source>
</evidence>
<organism evidence="3 4">
    <name type="scientific">Idiomarina aquatica</name>
    <dbReference type="NCBI Taxonomy" id="1327752"/>
    <lineage>
        <taxon>Bacteria</taxon>
        <taxon>Pseudomonadati</taxon>
        <taxon>Pseudomonadota</taxon>
        <taxon>Gammaproteobacteria</taxon>
        <taxon>Alteromonadales</taxon>
        <taxon>Idiomarinaceae</taxon>
        <taxon>Idiomarina</taxon>
    </lineage>
</organism>
<dbReference type="AlphaFoldDB" id="A0AA94JDU4"/>
<dbReference type="CDD" id="cd03801">
    <property type="entry name" value="GT4_PimA-like"/>
    <property type="match status" value="1"/>
</dbReference>
<evidence type="ECO:0000313" key="3">
    <source>
        <dbReference type="EMBL" id="RUO45152.1"/>
    </source>
</evidence>
<evidence type="ECO:0000259" key="2">
    <source>
        <dbReference type="Pfam" id="PF00535"/>
    </source>
</evidence>
<reference evidence="4" key="1">
    <citation type="journal article" date="2018" name="Front. Microbiol.">
        <title>Genome-Based Analysis Reveals the Taxonomy and Diversity of the Family Idiomarinaceae.</title>
        <authorList>
            <person name="Liu Y."/>
            <person name="Lai Q."/>
            <person name="Shao Z."/>
        </authorList>
    </citation>
    <scope>NUCLEOTIDE SEQUENCE [LARGE SCALE GENOMIC DNA]</scope>
    <source>
        <strain evidence="4">SN-14</strain>
    </source>
</reference>
<dbReference type="RefSeq" id="WP_126819532.1">
    <property type="nucleotide sequence ID" value="NZ_PIPS01000001.1"/>
</dbReference>
<dbReference type="PANTHER" id="PTHR22916">
    <property type="entry name" value="GLYCOSYLTRANSFERASE"/>
    <property type="match status" value="1"/>
</dbReference>
<comment type="caution">
    <text evidence="3">The sequence shown here is derived from an EMBL/GenBank/DDBJ whole genome shotgun (WGS) entry which is preliminary data.</text>
</comment>
<name>A0AA94JDU4_9GAMM</name>
<dbReference type="InterPro" id="IPR001296">
    <property type="entry name" value="Glyco_trans_1"/>
</dbReference>
<evidence type="ECO:0008006" key="5">
    <source>
        <dbReference type="Google" id="ProtNLM"/>
    </source>
</evidence>
<protein>
    <recommendedName>
        <fullName evidence="5">Glycosyltransferase involved in cell wall biosynthesis</fullName>
    </recommendedName>
</protein>
<dbReference type="CDD" id="cd00761">
    <property type="entry name" value="Glyco_tranf_GTA_type"/>
    <property type="match status" value="1"/>
</dbReference>
<dbReference type="Proteomes" id="UP000286680">
    <property type="component" value="Unassembled WGS sequence"/>
</dbReference>
<dbReference type="InterPro" id="IPR029044">
    <property type="entry name" value="Nucleotide-diphossugar_trans"/>
</dbReference>
<dbReference type="EMBL" id="PIPS01000001">
    <property type="protein sequence ID" value="RUO45152.1"/>
    <property type="molecule type" value="Genomic_DNA"/>
</dbReference>
<gene>
    <name evidence="3" type="ORF">CWE23_03790</name>
</gene>
<dbReference type="SUPFAM" id="SSF53448">
    <property type="entry name" value="Nucleotide-diphospho-sugar transferases"/>
    <property type="match status" value="1"/>
</dbReference>
<dbReference type="Pfam" id="PF00534">
    <property type="entry name" value="Glycos_transf_1"/>
    <property type="match status" value="1"/>
</dbReference>
<evidence type="ECO:0000259" key="1">
    <source>
        <dbReference type="Pfam" id="PF00534"/>
    </source>
</evidence>
<proteinExistence type="predicted"/>
<dbReference type="PANTHER" id="PTHR22916:SF3">
    <property type="entry name" value="UDP-GLCNAC:BETAGAL BETA-1,3-N-ACETYLGLUCOSAMINYLTRANSFERASE-LIKE PROTEIN 1"/>
    <property type="match status" value="1"/>
</dbReference>
<dbReference type="Pfam" id="PF00535">
    <property type="entry name" value="Glycos_transf_2"/>
    <property type="match status" value="1"/>
</dbReference>
<feature type="domain" description="Glycosyl transferase family 1" evidence="1">
    <location>
        <begin position="782"/>
        <end position="931"/>
    </location>
</feature>
<dbReference type="GO" id="GO:0016758">
    <property type="term" value="F:hexosyltransferase activity"/>
    <property type="evidence" value="ECO:0007669"/>
    <property type="project" value="UniProtKB-ARBA"/>
</dbReference>
<feature type="domain" description="Glycosyltransferase 2-like" evidence="2">
    <location>
        <begin position="234"/>
        <end position="346"/>
    </location>
</feature>
<keyword evidence="4" id="KW-1185">Reference proteome</keyword>
<dbReference type="SUPFAM" id="SSF53756">
    <property type="entry name" value="UDP-Glycosyltransferase/glycogen phosphorylase"/>
    <property type="match status" value="1"/>
</dbReference>
<sequence>MASKSSVALKSLKAVFDDDYYCRSNPDVARASVEPFQHYLAFGRLEGRWPARFTSVSLAAELWQNDSAHEQLARDVARNDKSKGLHEQADAQLGRWFLAQYYGAKNQWRSVVDLLSPLQYADGLELLRALVPHQGPFLCLLQALLRTGRQSEAERLVQIEHWPIVDDLGRHDHYLAESMVVAKEQRFAAINQIYEAVNLAPLSGPCEGESLFDALTATGRLKRPGFWQRQPKVSVIVPCYNCATTLTTAVKSLQQQSWQRLQIILVNDASKDNTAEVMTELAKLDKRISVVHLHSNEGAYGARNAGLDVAKGQFITTHDADDWSHPDKIACQVYDLLKHPKAVANRSAWVRADDRLSFSRWRPEASWIYPNVSSLMYRRRVFKRLGYWDAVRADGDTEFYYRVLAEFGTDSVREVMPAVPLAFGRVDQRSLTQSDATHVSSMLGGVRRRYQQAAAEWHRQASSRQLARYPKRRPFVAPLSLSRGTDEAWQANAVEHLYRSTLFDATYYLERYPDVAQAGIEPALHYLKFGAAEGRDPCARFSSSGYRYVHRLSLNENPLVHCLTKQELHSVPTTDADDVTASLTLGALATASQRPTLMVIAHSTAGEAFGAEKSLLDVLAMLQPHYQLWVVLPGALNADYVSKVQRLSQCISFLPLRWWHASRATDDEVLQQLRLWMRSVQQVYVNTLTLHEPLLAAELEQRRCIVHVRELPEHDATLCQTLGASADAIREHLLDNADVLIANSACVAAELKAPERTTIVPNVIEPEQFVSAQTDFPQYASERPLRVGMLSSNLAKKGIKDFYQLASTLYNDANFEWHLFGPLTEDLSQVQQQYPEANVVVNGYVDDPVQALKQLDVVVNLSHFQESFGRSVLEGLAAGKVVIAYDWGALSELLRDDAGVLVPFGDINALALQLTSLITHPQRLVQLREQALHRARQFSVDAVKPRLLEVLHS</sequence>
<dbReference type="InterPro" id="IPR001173">
    <property type="entry name" value="Glyco_trans_2-like"/>
</dbReference>
<dbReference type="Gene3D" id="3.40.50.2000">
    <property type="entry name" value="Glycogen Phosphorylase B"/>
    <property type="match status" value="2"/>
</dbReference>